<feature type="region of interest" description="Disordered" evidence="1">
    <location>
        <begin position="32"/>
        <end position="51"/>
    </location>
</feature>
<organism evidence="2 3">
    <name type="scientific">Paraburkholderia megapolitana</name>
    <dbReference type="NCBI Taxonomy" id="420953"/>
    <lineage>
        <taxon>Bacteria</taxon>
        <taxon>Pseudomonadati</taxon>
        <taxon>Pseudomonadota</taxon>
        <taxon>Betaproteobacteria</taxon>
        <taxon>Burkholderiales</taxon>
        <taxon>Burkholderiaceae</taxon>
        <taxon>Paraburkholderia</taxon>
    </lineage>
</organism>
<dbReference type="AlphaFoldDB" id="A0A1I3EDE3"/>
<keyword evidence="3" id="KW-1185">Reference proteome</keyword>
<evidence type="ECO:0000313" key="3">
    <source>
        <dbReference type="Proteomes" id="UP000199548"/>
    </source>
</evidence>
<sequence length="51" mass="5552">MSRIVVDLAEGQNEALAVLAKGTAFNAVTLSLHQKQSDQKRRNQGQNKTAD</sequence>
<evidence type="ECO:0000313" key="2">
    <source>
        <dbReference type="EMBL" id="SFH96899.1"/>
    </source>
</evidence>
<reference evidence="2 3" key="1">
    <citation type="submission" date="2016-10" db="EMBL/GenBank/DDBJ databases">
        <authorList>
            <person name="de Groot N.N."/>
        </authorList>
    </citation>
    <scope>NUCLEOTIDE SEQUENCE [LARGE SCALE GENOMIC DNA]</scope>
    <source>
        <strain evidence="2 3">LMG 23650</strain>
    </source>
</reference>
<gene>
    <name evidence="2" type="ORF">SAMN05192543_101807</name>
</gene>
<dbReference type="Proteomes" id="UP000199548">
    <property type="component" value="Unassembled WGS sequence"/>
</dbReference>
<proteinExistence type="predicted"/>
<evidence type="ECO:0000256" key="1">
    <source>
        <dbReference type="SAM" id="MobiDB-lite"/>
    </source>
</evidence>
<name>A0A1I3EDE3_9BURK</name>
<dbReference type="EMBL" id="FOQU01000001">
    <property type="protein sequence ID" value="SFH96899.1"/>
    <property type="molecule type" value="Genomic_DNA"/>
</dbReference>
<protein>
    <submittedName>
        <fullName evidence="2">Uncharacterized protein</fullName>
    </submittedName>
</protein>
<accession>A0A1I3EDE3</accession>